<organism evidence="1 2">
    <name type="scientific">Desulfonauticus submarinus</name>
    <dbReference type="NCBI Taxonomy" id="206665"/>
    <lineage>
        <taxon>Bacteria</taxon>
        <taxon>Pseudomonadati</taxon>
        <taxon>Thermodesulfobacteriota</taxon>
        <taxon>Desulfovibrionia</taxon>
        <taxon>Desulfovibrionales</taxon>
        <taxon>Desulfonauticaceae</taxon>
        <taxon>Desulfonauticus</taxon>
    </lineage>
</organism>
<name>A0A1G9ZV72_9BACT</name>
<keyword evidence="2" id="KW-1185">Reference proteome</keyword>
<evidence type="ECO:0000313" key="1">
    <source>
        <dbReference type="EMBL" id="SDN25170.1"/>
    </source>
</evidence>
<reference evidence="1 2" key="1">
    <citation type="submission" date="2016-10" db="EMBL/GenBank/DDBJ databases">
        <authorList>
            <person name="de Groot N.N."/>
        </authorList>
    </citation>
    <scope>NUCLEOTIDE SEQUENCE [LARGE SCALE GENOMIC DNA]</scope>
    <source>
        <strain evidence="1 2">DSM 15269</strain>
    </source>
</reference>
<dbReference type="Proteomes" id="UP000199602">
    <property type="component" value="Unassembled WGS sequence"/>
</dbReference>
<dbReference type="STRING" id="206665.SAMN04488516_101181"/>
<evidence type="ECO:0000313" key="2">
    <source>
        <dbReference type="Proteomes" id="UP000199602"/>
    </source>
</evidence>
<protein>
    <submittedName>
        <fullName evidence="1">Uncharacterized protein</fullName>
    </submittedName>
</protein>
<proteinExistence type="predicted"/>
<dbReference type="Pfam" id="PF13665">
    <property type="entry name" value="Tox-PAAR-like"/>
    <property type="match status" value="1"/>
</dbReference>
<dbReference type="OrthoDB" id="5513456at2"/>
<dbReference type="EMBL" id="FNIN01000001">
    <property type="protein sequence ID" value="SDN25170.1"/>
    <property type="molecule type" value="Genomic_DNA"/>
</dbReference>
<gene>
    <name evidence="1" type="ORF">SAMN04488516_101181</name>
</gene>
<dbReference type="CDD" id="cd14740">
    <property type="entry name" value="PAAR_4"/>
    <property type="match status" value="1"/>
</dbReference>
<dbReference type="AlphaFoldDB" id="A0A1G9ZV72"/>
<dbReference type="RefSeq" id="WP_092061956.1">
    <property type="nucleotide sequence ID" value="NZ_FNIN01000001.1"/>
</dbReference>
<accession>A0A1G9ZV72</accession>
<sequence>MFMLSMGAGMDLGFPDVCLTPSVNGTVSIPYPDMAMTATSTPAAYNVLVDCMPVVNQLSMGLMSNGDEGGVMGGVSSHLIDGQATYKVGCFTILVDGMPAQRLTSVTGQNSLGMSPNAPGLCLLPSQVTVLTLG</sequence>